<dbReference type="PANTHER" id="PTHR34385:SF1">
    <property type="entry name" value="PEPTIDOGLYCAN L-ALANYL-D-GLUTAMATE ENDOPEPTIDASE CWLK"/>
    <property type="match status" value="1"/>
</dbReference>
<dbReference type="KEGG" id="psti:SOO65_06260"/>
<dbReference type="InterPro" id="IPR009045">
    <property type="entry name" value="Zn_M74/Hedgehog-like"/>
</dbReference>
<protein>
    <submittedName>
        <fullName evidence="2">M15 family metallopeptidase</fullName>
    </submittedName>
</protein>
<accession>A0AAX4HTN4</accession>
<sequence length="226" mass="26324">MNVDILLGKTTEHLVPLPGTKFLIHKLMLQDFLLLQKEAKEEGFDLQVISAFRDYERQLKIWNLKASGQRQLIDDQERPLEFSKLSPLEVMFAILRWSALPGCSRHHWGTDIDVYDGNTQTPEEVKLVPSETIGEGPSARLHDWLDSRMSTNNAFGFYRPYATDRGGVSPERWHISYHPLSRRCLDNFTFSLFKRNLEESDILLKEQLLENADEIFQRYFLNVDLP</sequence>
<dbReference type="CDD" id="cd14847">
    <property type="entry name" value="DD-carboxypeptidase_like"/>
    <property type="match status" value="1"/>
</dbReference>
<dbReference type="Gene3D" id="3.30.1380.10">
    <property type="match status" value="1"/>
</dbReference>
<gene>
    <name evidence="2" type="ORF">SOO65_06260</name>
</gene>
<feature type="domain" description="D-alanyl-D-alanine carboxypeptidase-like core" evidence="1">
    <location>
        <begin position="24"/>
        <end position="179"/>
    </location>
</feature>
<proteinExistence type="predicted"/>
<reference evidence="2 3" key="1">
    <citation type="submission" date="2023-11" db="EMBL/GenBank/DDBJ databases">
        <title>Peredibacter starrii A3.12.</title>
        <authorList>
            <person name="Mitchell R.J."/>
        </authorList>
    </citation>
    <scope>NUCLEOTIDE SEQUENCE [LARGE SCALE GENOMIC DNA]</scope>
    <source>
        <strain evidence="2 3">A3.12</strain>
    </source>
</reference>
<dbReference type="InterPro" id="IPR003709">
    <property type="entry name" value="VanY-like_core_dom"/>
</dbReference>
<dbReference type="PANTHER" id="PTHR34385">
    <property type="entry name" value="D-ALANYL-D-ALANINE CARBOXYPEPTIDASE"/>
    <property type="match status" value="1"/>
</dbReference>
<organism evidence="2 3">
    <name type="scientific">Peredibacter starrii</name>
    <dbReference type="NCBI Taxonomy" id="28202"/>
    <lineage>
        <taxon>Bacteria</taxon>
        <taxon>Pseudomonadati</taxon>
        <taxon>Bdellovibrionota</taxon>
        <taxon>Bacteriovoracia</taxon>
        <taxon>Bacteriovoracales</taxon>
        <taxon>Bacteriovoracaceae</taxon>
        <taxon>Peredibacter</taxon>
    </lineage>
</organism>
<dbReference type="Pfam" id="PF02557">
    <property type="entry name" value="VanY"/>
    <property type="match status" value="1"/>
</dbReference>
<dbReference type="GO" id="GO:0008233">
    <property type="term" value="F:peptidase activity"/>
    <property type="evidence" value="ECO:0007669"/>
    <property type="project" value="InterPro"/>
</dbReference>
<evidence type="ECO:0000313" key="2">
    <source>
        <dbReference type="EMBL" id="WPU66346.1"/>
    </source>
</evidence>
<evidence type="ECO:0000313" key="3">
    <source>
        <dbReference type="Proteomes" id="UP001324634"/>
    </source>
</evidence>
<name>A0AAX4HTN4_9BACT</name>
<dbReference type="InterPro" id="IPR052179">
    <property type="entry name" value="DD-CPase-like"/>
</dbReference>
<keyword evidence="3" id="KW-1185">Reference proteome</keyword>
<dbReference type="EMBL" id="CP139487">
    <property type="protein sequence ID" value="WPU66346.1"/>
    <property type="molecule type" value="Genomic_DNA"/>
</dbReference>
<dbReference type="AlphaFoldDB" id="A0AAX4HTN4"/>
<dbReference type="GO" id="GO:0006508">
    <property type="term" value="P:proteolysis"/>
    <property type="evidence" value="ECO:0007669"/>
    <property type="project" value="InterPro"/>
</dbReference>
<dbReference type="Proteomes" id="UP001324634">
    <property type="component" value="Chromosome"/>
</dbReference>
<dbReference type="SUPFAM" id="SSF55166">
    <property type="entry name" value="Hedgehog/DD-peptidase"/>
    <property type="match status" value="1"/>
</dbReference>
<evidence type="ECO:0000259" key="1">
    <source>
        <dbReference type="Pfam" id="PF02557"/>
    </source>
</evidence>
<dbReference type="RefSeq" id="WP_321398470.1">
    <property type="nucleotide sequence ID" value="NZ_CP139487.1"/>
</dbReference>